<keyword evidence="1" id="KW-0732">Signal</keyword>
<keyword evidence="5" id="KW-1185">Reference proteome</keyword>
<feature type="signal peptide" evidence="1">
    <location>
        <begin position="1"/>
        <end position="26"/>
    </location>
</feature>
<dbReference type="InterPro" id="IPR055235">
    <property type="entry name" value="ASD1_cat"/>
</dbReference>
<dbReference type="SUPFAM" id="SSF51445">
    <property type="entry name" value="(Trans)glycosidases"/>
    <property type="match status" value="1"/>
</dbReference>
<reference evidence="4 5" key="1">
    <citation type="submission" date="2019-03" db="EMBL/GenBank/DDBJ databases">
        <title>Genomic Encyclopedia of Type Strains, Phase IV (KMG-IV): sequencing the most valuable type-strain genomes for metagenomic binning, comparative biology and taxonomic classification.</title>
        <authorList>
            <person name="Goeker M."/>
        </authorList>
    </citation>
    <scope>NUCLEOTIDE SEQUENCE [LARGE SCALE GENOMIC DNA]</scope>
    <source>
        <strain evidence="4 5">DSM 103428</strain>
    </source>
</reference>
<dbReference type="Gene3D" id="3.20.20.80">
    <property type="entry name" value="Glycosidases"/>
    <property type="match status" value="1"/>
</dbReference>
<dbReference type="PANTHER" id="PTHR12631">
    <property type="entry name" value="ALPHA-L-IDURONIDASE"/>
    <property type="match status" value="1"/>
</dbReference>
<evidence type="ECO:0000256" key="1">
    <source>
        <dbReference type="SAM" id="SignalP"/>
    </source>
</evidence>
<dbReference type="Pfam" id="PF25839">
    <property type="entry name" value="Apionate_lact_C"/>
    <property type="match status" value="1"/>
</dbReference>
<evidence type="ECO:0000313" key="4">
    <source>
        <dbReference type="EMBL" id="TCK75793.1"/>
    </source>
</evidence>
<dbReference type="InterPro" id="IPR017853">
    <property type="entry name" value="GH"/>
</dbReference>
<dbReference type="Pfam" id="PF22848">
    <property type="entry name" value="ASD1_dom"/>
    <property type="match status" value="1"/>
</dbReference>
<feature type="chain" id="PRO_5020225811" evidence="1">
    <location>
        <begin position="27"/>
        <end position="501"/>
    </location>
</feature>
<name>A0A4R1LG14_9BACT</name>
<keyword evidence="4" id="KW-0378">Hydrolase</keyword>
<dbReference type="GO" id="GO:0004553">
    <property type="term" value="F:hydrolase activity, hydrolyzing O-glycosyl compounds"/>
    <property type="evidence" value="ECO:0007669"/>
    <property type="project" value="TreeGrafter"/>
</dbReference>
<feature type="domain" description="Alpha-L-arabinofuranosidase 1 catalytic" evidence="2">
    <location>
        <begin position="174"/>
        <end position="288"/>
    </location>
</feature>
<dbReference type="InterPro" id="IPR051923">
    <property type="entry name" value="Glycosyl_Hydrolase_39"/>
</dbReference>
<evidence type="ECO:0000313" key="5">
    <source>
        <dbReference type="Proteomes" id="UP000295210"/>
    </source>
</evidence>
<dbReference type="EMBL" id="SMGK01000001">
    <property type="protein sequence ID" value="TCK75793.1"/>
    <property type="molecule type" value="Genomic_DNA"/>
</dbReference>
<feature type="domain" description="D-apionate lactonase C-terminal" evidence="3">
    <location>
        <begin position="429"/>
        <end position="498"/>
    </location>
</feature>
<dbReference type="RefSeq" id="WP_207901323.1">
    <property type="nucleotide sequence ID" value="NZ_SMGK01000001.1"/>
</dbReference>
<evidence type="ECO:0000259" key="3">
    <source>
        <dbReference type="Pfam" id="PF25839"/>
    </source>
</evidence>
<accession>A0A4R1LG14</accession>
<protein>
    <submittedName>
        <fullName evidence="4">Glycosyl hydrolase family 39</fullName>
    </submittedName>
</protein>
<sequence>MQSTARDILRRLKYAGLLFAVIPAFAQAPSDVAVRVDWNHPLLTSKTTATLQVVVNPLLERASPIHDAVFANLKSLGADYVRYVPWLPYPKLAVAEMEPPTKTTTSWDFSRIDPMTTDFLDATAGHPVIVNFSTSPAWLYKTPKPVPYPANPDDVDWDYTQGTQLIDPSGKQLGDYYARLVDWYTNGGFIDENGKRHDSGHHYPIAYWEVGNEVDSEHQTTAEDYTQHYDAIVAAIHKDNPKMKFVGLALADPSSHPEMFEYFLNPANHKPGIPLDMISYHFYATPSAGQTVSDWQYTFFDQAERFLSTVRYIESIRKRLSPETRTTLDEIGSILPGDPGTPGKAEKPISPYYWQLSGALYADVYLETVKLGIDVVGESQLVGYPSQFPSVTLLDWTTGAPNARFAVLQLIKSNFSAGDTVVDVKQDSSAIAALGFVHDGRRKLLLVNKRNRSMRLELPPEFSHGEVSGVQSSRNGATVQTYRASSTRLMLDPFAVIVVAQ</sequence>
<organism evidence="4 5">
    <name type="scientific">Acidipila rosea</name>
    <dbReference type="NCBI Taxonomy" id="768535"/>
    <lineage>
        <taxon>Bacteria</taxon>
        <taxon>Pseudomonadati</taxon>
        <taxon>Acidobacteriota</taxon>
        <taxon>Terriglobia</taxon>
        <taxon>Terriglobales</taxon>
        <taxon>Acidobacteriaceae</taxon>
        <taxon>Acidipila</taxon>
    </lineage>
</organism>
<dbReference type="Proteomes" id="UP000295210">
    <property type="component" value="Unassembled WGS sequence"/>
</dbReference>
<evidence type="ECO:0000259" key="2">
    <source>
        <dbReference type="Pfam" id="PF22848"/>
    </source>
</evidence>
<dbReference type="InterPro" id="IPR058789">
    <property type="entry name" value="ApnL_C"/>
</dbReference>
<proteinExistence type="predicted"/>
<gene>
    <name evidence="4" type="ORF">C7378_0785</name>
</gene>
<comment type="caution">
    <text evidence="4">The sequence shown here is derived from an EMBL/GenBank/DDBJ whole genome shotgun (WGS) entry which is preliminary data.</text>
</comment>
<dbReference type="AlphaFoldDB" id="A0A4R1LG14"/>
<dbReference type="PANTHER" id="PTHR12631:SF10">
    <property type="entry name" value="BETA-XYLOSIDASE-LIKE PROTEIN-RELATED"/>
    <property type="match status" value="1"/>
</dbReference>